<dbReference type="AlphaFoldDB" id="A0A6C0E5Q0"/>
<evidence type="ECO:0000313" key="1">
    <source>
        <dbReference type="EMBL" id="QHT24507.1"/>
    </source>
</evidence>
<sequence>MSYVIAIPSYQRYSILEQKTLSMLNKYNIPKKRIYVFVADQNEQKIYHDYLNPALYGHLIVGKKGLKNQRNFITKFFPENQEILQLDDDISELKILANKVINHADFSKFQQTQRKKTQKKINNPRRQYTQSFRKQNFLKPLTDLDKFATKAFQTLRDKNLYLWGIYPINNPYFMNHHITTDLRLIVGTVWGQINRHDDDLVLTIDEKEDVERTLQHYTKDNGVLRFNNISAVTTYYKTPGGMQAHNRDRKKDALESAVYLNKKYPDLTQLYLEKKSGYAEVKLKDQRQK</sequence>
<dbReference type="EMBL" id="MN739746">
    <property type="protein sequence ID" value="QHT24507.1"/>
    <property type="molecule type" value="Genomic_DNA"/>
</dbReference>
<protein>
    <recommendedName>
        <fullName evidence="2">Glycosyltransferase 2-like domain-containing protein</fullName>
    </recommendedName>
</protein>
<organism evidence="1">
    <name type="scientific">viral metagenome</name>
    <dbReference type="NCBI Taxonomy" id="1070528"/>
    <lineage>
        <taxon>unclassified sequences</taxon>
        <taxon>metagenomes</taxon>
        <taxon>organismal metagenomes</taxon>
    </lineage>
</organism>
<reference evidence="1" key="1">
    <citation type="journal article" date="2020" name="Nature">
        <title>Giant virus diversity and host interactions through global metagenomics.</title>
        <authorList>
            <person name="Schulz F."/>
            <person name="Roux S."/>
            <person name="Paez-Espino D."/>
            <person name="Jungbluth S."/>
            <person name="Walsh D.A."/>
            <person name="Denef V.J."/>
            <person name="McMahon K.D."/>
            <person name="Konstantinidis K.T."/>
            <person name="Eloe-Fadrosh E.A."/>
            <person name="Kyrpides N.C."/>
            <person name="Woyke T."/>
        </authorList>
    </citation>
    <scope>NUCLEOTIDE SEQUENCE</scope>
    <source>
        <strain evidence="1">GVMAG-M-3300023179-150</strain>
    </source>
</reference>
<proteinExistence type="predicted"/>
<accession>A0A6C0E5Q0</accession>
<name>A0A6C0E5Q0_9ZZZZ</name>
<evidence type="ECO:0008006" key="2">
    <source>
        <dbReference type="Google" id="ProtNLM"/>
    </source>
</evidence>